<organism evidence="4 5">
    <name type="scientific">Spirosoma flavum</name>
    <dbReference type="NCBI Taxonomy" id="2048557"/>
    <lineage>
        <taxon>Bacteria</taxon>
        <taxon>Pseudomonadati</taxon>
        <taxon>Bacteroidota</taxon>
        <taxon>Cytophagia</taxon>
        <taxon>Cytophagales</taxon>
        <taxon>Cytophagaceae</taxon>
        <taxon>Spirosoma</taxon>
    </lineage>
</organism>
<name>A0ABW6AE67_9BACT</name>
<dbReference type="CDD" id="cd03809">
    <property type="entry name" value="GT4_MtfB-like"/>
    <property type="match status" value="1"/>
</dbReference>
<evidence type="ECO:0000259" key="2">
    <source>
        <dbReference type="Pfam" id="PF00534"/>
    </source>
</evidence>
<reference evidence="5" key="1">
    <citation type="journal article" date="2019" name="Int. J. Syst. Evol. Microbiol.">
        <title>The Global Catalogue of Microorganisms (GCM) 10K type strain sequencing project: providing services to taxonomists for standard genome sequencing and annotation.</title>
        <authorList>
            <consortium name="The Broad Institute Genomics Platform"/>
            <consortium name="The Broad Institute Genome Sequencing Center for Infectious Disease"/>
            <person name="Wu L."/>
            <person name="Ma J."/>
        </authorList>
    </citation>
    <scope>NUCLEOTIDE SEQUENCE [LARGE SCALE GENOMIC DNA]</scope>
    <source>
        <strain evidence="5">KCTC 52490</strain>
    </source>
</reference>
<dbReference type="Pfam" id="PF13439">
    <property type="entry name" value="Glyco_transf_4"/>
    <property type="match status" value="1"/>
</dbReference>
<dbReference type="EMBL" id="JBHUOM010000001">
    <property type="protein sequence ID" value="MFD2932688.1"/>
    <property type="molecule type" value="Genomic_DNA"/>
</dbReference>
<comment type="caution">
    <text evidence="4">The sequence shown here is derived from an EMBL/GenBank/DDBJ whole genome shotgun (WGS) entry which is preliminary data.</text>
</comment>
<gene>
    <name evidence="4" type="ORF">ACFS25_02800</name>
</gene>
<dbReference type="PANTHER" id="PTHR46401:SF2">
    <property type="entry name" value="GLYCOSYLTRANSFERASE WBBK-RELATED"/>
    <property type="match status" value="1"/>
</dbReference>
<evidence type="ECO:0000259" key="3">
    <source>
        <dbReference type="Pfam" id="PF13439"/>
    </source>
</evidence>
<dbReference type="InterPro" id="IPR028098">
    <property type="entry name" value="Glyco_trans_4-like_N"/>
</dbReference>
<evidence type="ECO:0000313" key="4">
    <source>
        <dbReference type="EMBL" id="MFD2932688.1"/>
    </source>
</evidence>
<proteinExistence type="predicted"/>
<dbReference type="InterPro" id="IPR001296">
    <property type="entry name" value="Glyco_trans_1"/>
</dbReference>
<dbReference type="SUPFAM" id="SSF53756">
    <property type="entry name" value="UDP-Glycosyltransferase/glycogen phosphorylase"/>
    <property type="match status" value="1"/>
</dbReference>
<dbReference type="RefSeq" id="WP_381496879.1">
    <property type="nucleotide sequence ID" value="NZ_JBHUOM010000001.1"/>
</dbReference>
<dbReference type="Gene3D" id="3.40.50.2000">
    <property type="entry name" value="Glycogen Phosphorylase B"/>
    <property type="match status" value="2"/>
</dbReference>
<feature type="domain" description="Glycosyltransferase subfamily 4-like N-terminal" evidence="3">
    <location>
        <begin position="28"/>
        <end position="151"/>
    </location>
</feature>
<feature type="domain" description="Glycosyl transferase family 1" evidence="2">
    <location>
        <begin position="163"/>
        <end position="303"/>
    </location>
</feature>
<keyword evidence="1" id="KW-0808">Transferase</keyword>
<accession>A0ABW6AE67</accession>
<evidence type="ECO:0000256" key="1">
    <source>
        <dbReference type="ARBA" id="ARBA00022679"/>
    </source>
</evidence>
<protein>
    <submittedName>
        <fullName evidence="4">Glycosyltransferase family 4 protein</fullName>
    </submittedName>
</protein>
<evidence type="ECO:0000313" key="5">
    <source>
        <dbReference type="Proteomes" id="UP001597512"/>
    </source>
</evidence>
<keyword evidence="5" id="KW-1185">Reference proteome</keyword>
<sequence length="339" mass="38012">MTVFYLFRSTGTGHSIEELFGNILCEIGQQGVTTKAVQLPHISRGLRSVWKNIQFVKRLTADIFHLTGDSHYVALALPASRTILTIHDCSLLKKNRNQPLQYVLFWLLWYYLPIRRAGIVTVVSEKTRQELLLYVGRIAQKVQVIPNGYDPVFINSPKSFCQDHPMLLQVGTAPHKNLSRLIAAIEGIPCTLVIVGPLTDKTLVDLQRRQISYQSYANLSRAEVVQLYIDCDIVTFVSTYEGFGMPILEANAVGRAIITSDISPMREIAAGAAHLVDPTDRAAIRQGILRLLQDDTYRQSLIEVSLKNAQQYTIAIAADRYKGLYQKLVPIHPSTQPVL</sequence>
<dbReference type="Proteomes" id="UP001597512">
    <property type="component" value="Unassembled WGS sequence"/>
</dbReference>
<dbReference type="Pfam" id="PF00534">
    <property type="entry name" value="Glycos_transf_1"/>
    <property type="match status" value="1"/>
</dbReference>
<dbReference type="PANTHER" id="PTHR46401">
    <property type="entry name" value="GLYCOSYLTRANSFERASE WBBK-RELATED"/>
    <property type="match status" value="1"/>
</dbReference>